<dbReference type="GO" id="GO:1903566">
    <property type="term" value="P:positive regulation of protein localization to cilium"/>
    <property type="evidence" value="ECO:0007669"/>
    <property type="project" value="TreeGrafter"/>
</dbReference>
<keyword evidence="3 4" id="KW-0175">Coiled coil</keyword>
<dbReference type="EMBL" id="CACVKT020008376">
    <property type="protein sequence ID" value="CAC5415065.1"/>
    <property type="molecule type" value="Genomic_DNA"/>
</dbReference>
<dbReference type="AlphaFoldDB" id="A0A6J8E6F8"/>
<name>A0A6J8E6F8_MYTCO</name>
<feature type="coiled-coil region" evidence="4">
    <location>
        <begin position="249"/>
        <end position="357"/>
    </location>
</feature>
<feature type="compositionally biased region" description="Polar residues" evidence="5">
    <location>
        <begin position="108"/>
        <end position="120"/>
    </location>
</feature>
<keyword evidence="7" id="KW-1185">Reference proteome</keyword>
<evidence type="ECO:0000313" key="7">
    <source>
        <dbReference type="Proteomes" id="UP000507470"/>
    </source>
</evidence>
<dbReference type="GO" id="GO:0005769">
    <property type="term" value="C:early endosome"/>
    <property type="evidence" value="ECO:0007669"/>
    <property type="project" value="TreeGrafter"/>
</dbReference>
<feature type="region of interest" description="Disordered" evidence="5">
    <location>
        <begin position="417"/>
        <end position="446"/>
    </location>
</feature>
<feature type="region of interest" description="Disordered" evidence="5">
    <location>
        <begin position="26"/>
        <end position="128"/>
    </location>
</feature>
<dbReference type="GO" id="GO:0030496">
    <property type="term" value="C:midbody"/>
    <property type="evidence" value="ECO:0007669"/>
    <property type="project" value="TreeGrafter"/>
</dbReference>
<dbReference type="PANTHER" id="PTHR31259:SF3">
    <property type="entry name" value="ENDOSOME-ASSOCIATED-TRAFFICKING REGULATOR 1"/>
    <property type="match status" value="1"/>
</dbReference>
<evidence type="ECO:0000313" key="6">
    <source>
        <dbReference type="EMBL" id="CAC5415065.1"/>
    </source>
</evidence>
<feature type="compositionally biased region" description="Low complexity" evidence="5">
    <location>
        <begin position="90"/>
        <end position="104"/>
    </location>
</feature>
<dbReference type="GO" id="GO:0055037">
    <property type="term" value="C:recycling endosome"/>
    <property type="evidence" value="ECO:0007669"/>
    <property type="project" value="TreeGrafter"/>
</dbReference>
<comment type="similarity">
    <text evidence="1">Belongs to the ENTR1 family.</text>
</comment>
<accession>A0A6J8E6F8</accession>
<dbReference type="PANTHER" id="PTHR31259">
    <property type="entry name" value="ENDOSOME-ASSOCIATED TRAFFICKING REGULATOR 1"/>
    <property type="match status" value="1"/>
</dbReference>
<dbReference type="OrthoDB" id="6499155at2759"/>
<evidence type="ECO:0000256" key="4">
    <source>
        <dbReference type="SAM" id="Coils"/>
    </source>
</evidence>
<evidence type="ECO:0000256" key="1">
    <source>
        <dbReference type="ARBA" id="ARBA00007791"/>
    </source>
</evidence>
<evidence type="ECO:0000256" key="5">
    <source>
        <dbReference type="SAM" id="MobiDB-lite"/>
    </source>
</evidence>
<dbReference type="Proteomes" id="UP000507470">
    <property type="component" value="Unassembled WGS sequence"/>
</dbReference>
<reference evidence="6 7" key="1">
    <citation type="submission" date="2020-06" db="EMBL/GenBank/DDBJ databases">
        <authorList>
            <person name="Li R."/>
            <person name="Bekaert M."/>
        </authorList>
    </citation>
    <scope>NUCLEOTIDE SEQUENCE [LARGE SCALE GENOMIC DNA]</scope>
    <source>
        <strain evidence="7">wild</strain>
    </source>
</reference>
<protein>
    <recommendedName>
        <fullName evidence="2">Endosome-associated-trafficking regulator 1</fullName>
    </recommendedName>
</protein>
<feature type="compositionally biased region" description="Basic and acidic residues" evidence="5">
    <location>
        <begin position="417"/>
        <end position="426"/>
    </location>
</feature>
<dbReference type="GO" id="GO:0005813">
    <property type="term" value="C:centrosome"/>
    <property type="evidence" value="ECO:0007669"/>
    <property type="project" value="TreeGrafter"/>
</dbReference>
<proteinExistence type="inferred from homology"/>
<sequence>MAEGGDENEDNPFSFKKFVVPKEAEQEENVNLTQNGQVLDILPDIGDSSNKNRRKDRATLVISDDEKPVNTSSSNQRPKKKKNGDANPFSFKKFLSGSSSSAGARPKTYNNTQNIGNSSPRVAPDFASDLPDFVQNHFSDHTHDLNLPDFAISSQPSNITGLNSHNNEAPGDNIYSAESDNHVNSDPEPVAMVSGGTTRLPDFLSDGILKNDCDHSDNRISTLEINGDYELELRRIYSCTLEINGDYELRRMSTINGDYELELRRLREENSMLRTQLEEARREAVTESQRCHKMKKDMEDLQKKEAEENTALENMVQQIEANLTITTKRAVQAETTVSKLQSDIKGLQKQVTSLRSENDLLRSGDHGLAEIRERTKYSSEQLASAANTAEQSLKQLLQGVDQMKILAQVLSSIDKISEEPVEDQHTDGQNSKNKHKQNKKTDKDVT</sequence>
<gene>
    <name evidence="6" type="ORF">MCOR_47786</name>
</gene>
<dbReference type="GO" id="GO:0036064">
    <property type="term" value="C:ciliary basal body"/>
    <property type="evidence" value="ECO:0007669"/>
    <property type="project" value="TreeGrafter"/>
</dbReference>
<evidence type="ECO:0000256" key="2">
    <source>
        <dbReference type="ARBA" id="ARBA00016007"/>
    </source>
</evidence>
<dbReference type="GO" id="GO:0032465">
    <property type="term" value="P:regulation of cytokinesis"/>
    <property type="evidence" value="ECO:0007669"/>
    <property type="project" value="TreeGrafter"/>
</dbReference>
<organism evidence="6 7">
    <name type="scientific">Mytilus coruscus</name>
    <name type="common">Sea mussel</name>
    <dbReference type="NCBI Taxonomy" id="42192"/>
    <lineage>
        <taxon>Eukaryota</taxon>
        <taxon>Metazoa</taxon>
        <taxon>Spiralia</taxon>
        <taxon>Lophotrochozoa</taxon>
        <taxon>Mollusca</taxon>
        <taxon>Bivalvia</taxon>
        <taxon>Autobranchia</taxon>
        <taxon>Pteriomorphia</taxon>
        <taxon>Mytilida</taxon>
        <taxon>Mytiloidea</taxon>
        <taxon>Mytilidae</taxon>
        <taxon>Mytilinae</taxon>
        <taxon>Mytilus</taxon>
    </lineage>
</organism>
<evidence type="ECO:0000256" key="3">
    <source>
        <dbReference type="ARBA" id="ARBA00023054"/>
    </source>
</evidence>
<dbReference type="InterPro" id="IPR026757">
    <property type="entry name" value="ENTR1"/>
</dbReference>
<dbReference type="GO" id="GO:0045724">
    <property type="term" value="P:positive regulation of cilium assembly"/>
    <property type="evidence" value="ECO:0007669"/>
    <property type="project" value="TreeGrafter"/>
</dbReference>